<sequence>MKKKALTILLASMMVASTIISLTGCAKVSVSKNEKANVQQKKQVEPKKQDNIKESLGNKNKIAKPSYTSLNYSNLIDKKTQNEAKQVLEKNKINVKYINNYFELINDYNKLYKNDLVNKSGFSTTNKSQVSYDIGAFTDKWTKSHKYIDINCRLSAFSLFRDFVKSADTKFNGDISNLGMDLAMIDENPIAKKSNFTKSNVETFKKIFSTIKVEKFGNDDQMVKLISDTWKKRGIKFSENKDVTLINGFIKDQDLKDTYVGHAGISVKNGDEILFIEKYSPAMPFQVTKFKNKKDLRSYMFDRLITTEGNMPLPAPIIMENDKLMK</sequence>
<keyword evidence="3" id="KW-0449">Lipoprotein</keyword>
<evidence type="ECO:0000313" key="4">
    <source>
        <dbReference type="Proteomes" id="UP001224418"/>
    </source>
</evidence>
<dbReference type="InterPro" id="IPR025389">
    <property type="entry name" value="DUF4300"/>
</dbReference>
<keyword evidence="4" id="KW-1185">Reference proteome</keyword>
<dbReference type="Pfam" id="PF14133">
    <property type="entry name" value="DUF4300"/>
    <property type="match status" value="1"/>
</dbReference>
<evidence type="ECO:0000313" key="3">
    <source>
        <dbReference type="EMBL" id="MDQ0479770.1"/>
    </source>
</evidence>
<name>A0ABU0JTN9_HATLI</name>
<feature type="domain" description="DUF4300" evidence="2">
    <location>
        <begin position="71"/>
        <end position="325"/>
    </location>
</feature>
<proteinExistence type="predicted"/>
<protein>
    <submittedName>
        <fullName evidence="3">Small lipoprotein YifL</fullName>
    </submittedName>
</protein>
<comment type="caution">
    <text evidence="3">The sequence shown here is derived from an EMBL/GenBank/DDBJ whole genome shotgun (WGS) entry which is preliminary data.</text>
</comment>
<gene>
    <name evidence="3" type="ORF">QOZ93_001512</name>
</gene>
<dbReference type="Proteomes" id="UP001224418">
    <property type="component" value="Unassembled WGS sequence"/>
</dbReference>
<keyword evidence="1" id="KW-0732">Signal</keyword>
<reference evidence="3 4" key="1">
    <citation type="submission" date="2023-07" db="EMBL/GenBank/DDBJ databases">
        <title>Genomic Encyclopedia of Type Strains, Phase IV (KMG-IV): sequencing the most valuable type-strain genomes for metagenomic binning, comparative biology and taxonomic classification.</title>
        <authorList>
            <person name="Goeker M."/>
        </authorList>
    </citation>
    <scope>NUCLEOTIDE SEQUENCE [LARGE SCALE GENOMIC DNA]</scope>
    <source>
        <strain evidence="3 4">DSM 1400</strain>
    </source>
</reference>
<feature type="chain" id="PRO_5046748377" evidence="1">
    <location>
        <begin position="27"/>
        <end position="326"/>
    </location>
</feature>
<organism evidence="3 4">
    <name type="scientific">Hathewaya limosa</name>
    <name type="common">Clostridium limosum</name>
    <dbReference type="NCBI Taxonomy" id="1536"/>
    <lineage>
        <taxon>Bacteria</taxon>
        <taxon>Bacillati</taxon>
        <taxon>Bacillota</taxon>
        <taxon>Clostridia</taxon>
        <taxon>Eubacteriales</taxon>
        <taxon>Clostridiaceae</taxon>
        <taxon>Hathewaya</taxon>
    </lineage>
</organism>
<dbReference type="EMBL" id="JAUSWN010000011">
    <property type="protein sequence ID" value="MDQ0479770.1"/>
    <property type="molecule type" value="Genomic_DNA"/>
</dbReference>
<dbReference type="RefSeq" id="WP_307355720.1">
    <property type="nucleotide sequence ID" value="NZ_BAAACJ010000001.1"/>
</dbReference>
<feature type="signal peptide" evidence="1">
    <location>
        <begin position="1"/>
        <end position="26"/>
    </location>
</feature>
<accession>A0ABU0JTN9</accession>
<dbReference type="PROSITE" id="PS51257">
    <property type="entry name" value="PROKAR_LIPOPROTEIN"/>
    <property type="match status" value="1"/>
</dbReference>
<evidence type="ECO:0000259" key="2">
    <source>
        <dbReference type="Pfam" id="PF14133"/>
    </source>
</evidence>
<evidence type="ECO:0000256" key="1">
    <source>
        <dbReference type="SAM" id="SignalP"/>
    </source>
</evidence>